<dbReference type="AlphaFoldDB" id="A0A1I7WJ66"/>
<evidence type="ECO:0000313" key="1">
    <source>
        <dbReference type="Proteomes" id="UP000095283"/>
    </source>
</evidence>
<name>A0A1I7WJ66_HETBA</name>
<accession>A0A1I7WJ66</accession>
<keyword evidence="1" id="KW-1185">Reference proteome</keyword>
<protein>
    <submittedName>
        <fullName evidence="2">Uncharacterized protein</fullName>
    </submittedName>
</protein>
<proteinExistence type="predicted"/>
<evidence type="ECO:0000313" key="2">
    <source>
        <dbReference type="WBParaSite" id="Hba_05058"/>
    </source>
</evidence>
<reference evidence="2" key="1">
    <citation type="submission" date="2016-11" db="UniProtKB">
        <authorList>
            <consortium name="WormBaseParasite"/>
        </authorList>
    </citation>
    <scope>IDENTIFICATION</scope>
</reference>
<sequence>MLFSPLLVIYTTRPPYYLSRAIGKQQKKSLDSSQTGKVRLWSFGGSATLYYLRFKGCILCIFGDPK</sequence>
<organism evidence="1 2">
    <name type="scientific">Heterorhabditis bacteriophora</name>
    <name type="common">Entomopathogenic nematode worm</name>
    <dbReference type="NCBI Taxonomy" id="37862"/>
    <lineage>
        <taxon>Eukaryota</taxon>
        <taxon>Metazoa</taxon>
        <taxon>Ecdysozoa</taxon>
        <taxon>Nematoda</taxon>
        <taxon>Chromadorea</taxon>
        <taxon>Rhabditida</taxon>
        <taxon>Rhabditina</taxon>
        <taxon>Rhabditomorpha</taxon>
        <taxon>Strongyloidea</taxon>
        <taxon>Heterorhabditidae</taxon>
        <taxon>Heterorhabditis</taxon>
    </lineage>
</organism>
<dbReference type="WBParaSite" id="Hba_05058">
    <property type="protein sequence ID" value="Hba_05058"/>
    <property type="gene ID" value="Hba_05058"/>
</dbReference>
<dbReference type="Proteomes" id="UP000095283">
    <property type="component" value="Unplaced"/>
</dbReference>